<evidence type="ECO:0000313" key="2">
    <source>
        <dbReference type="Proteomes" id="UP000038487"/>
    </source>
</evidence>
<gene>
    <name evidence="1" type="ORF">ERS075527_02224</name>
</gene>
<protein>
    <recommendedName>
        <fullName evidence="3">Bacteriophage protein</fullName>
    </recommendedName>
</protein>
<dbReference type="Proteomes" id="UP000038487">
    <property type="component" value="Unassembled WGS sequence"/>
</dbReference>
<dbReference type="EMBL" id="CSUW01000004">
    <property type="protein sequence ID" value="CPT28159.1"/>
    <property type="molecule type" value="Genomic_DNA"/>
</dbReference>
<name>A0AB33T6X0_9MYCO</name>
<organism evidence="1 2">
    <name type="scientific">Mycobacteroides abscessus</name>
    <dbReference type="NCBI Taxonomy" id="36809"/>
    <lineage>
        <taxon>Bacteria</taxon>
        <taxon>Bacillati</taxon>
        <taxon>Actinomycetota</taxon>
        <taxon>Actinomycetes</taxon>
        <taxon>Mycobacteriales</taxon>
        <taxon>Mycobacteriaceae</taxon>
        <taxon>Mycobacteroides</taxon>
    </lineage>
</organism>
<sequence>MYPGPYSDSVEFLPEREVPEFDAAQWFSANGWSQELASAFDGDFGFAWRTDQLRQWRRLAELEDARARVTARAELDRDRDQIEMYDRMIRELWQQIEGNEDA</sequence>
<comment type="caution">
    <text evidence="1">The sequence shown here is derived from an EMBL/GenBank/DDBJ whole genome shotgun (WGS) entry which is preliminary data.</text>
</comment>
<reference evidence="1 2" key="1">
    <citation type="submission" date="2015-03" db="EMBL/GenBank/DDBJ databases">
        <authorList>
            <consortium name="Pathogen Informatics"/>
            <person name="Murphy D."/>
        </authorList>
    </citation>
    <scope>NUCLEOTIDE SEQUENCE [LARGE SCALE GENOMIC DNA]</scope>
    <source>
        <strain evidence="1 2">PAP036</strain>
    </source>
</reference>
<accession>A0AB33T6X0</accession>
<evidence type="ECO:0000313" key="1">
    <source>
        <dbReference type="EMBL" id="CPT28159.1"/>
    </source>
</evidence>
<dbReference type="AlphaFoldDB" id="A0AB33T6X0"/>
<proteinExistence type="predicted"/>
<evidence type="ECO:0008006" key="3">
    <source>
        <dbReference type="Google" id="ProtNLM"/>
    </source>
</evidence>